<dbReference type="AlphaFoldDB" id="A0A0F4J4U1"/>
<accession>A0A0F4J4U1</accession>
<evidence type="ECO:0000313" key="2">
    <source>
        <dbReference type="Proteomes" id="UP000033551"/>
    </source>
</evidence>
<reference evidence="1 2" key="1">
    <citation type="submission" date="2015-02" db="EMBL/GenBank/DDBJ databases">
        <authorList>
            <person name="Ju K.-S."/>
            <person name="Doroghazi J.R."/>
            <person name="Metcalf W."/>
        </authorList>
    </citation>
    <scope>NUCLEOTIDE SEQUENCE [LARGE SCALE GENOMIC DNA]</scope>
    <source>
        <strain evidence="1 2">NRRL ISP-5550</strain>
    </source>
</reference>
<evidence type="ECO:0000313" key="1">
    <source>
        <dbReference type="EMBL" id="KJY28834.1"/>
    </source>
</evidence>
<name>A0A0F4J4U1_9ACTN</name>
<organism evidence="1 2">
    <name type="scientific">Streptomyces katrae</name>
    <dbReference type="NCBI Taxonomy" id="68223"/>
    <lineage>
        <taxon>Bacteria</taxon>
        <taxon>Bacillati</taxon>
        <taxon>Actinomycetota</taxon>
        <taxon>Actinomycetes</taxon>
        <taxon>Kitasatosporales</taxon>
        <taxon>Streptomycetaceae</taxon>
        <taxon>Streptomyces</taxon>
    </lineage>
</organism>
<dbReference type="PATRIC" id="fig|68223.7.peg.878"/>
<protein>
    <submittedName>
        <fullName evidence="1">Uncharacterized protein</fullName>
    </submittedName>
</protein>
<comment type="caution">
    <text evidence="1">The sequence shown here is derived from an EMBL/GenBank/DDBJ whole genome shotgun (WGS) entry which is preliminary data.</text>
</comment>
<proteinExistence type="predicted"/>
<gene>
    <name evidence="1" type="ORF">VR44_24430</name>
</gene>
<keyword evidence="2" id="KW-1185">Reference proteome</keyword>
<sequence>MRGRRLPGASQQWSCGSAAGLAKRLHARALADGQPEVAGKLTYVFGSAYCAECGALFRVDHAIVARWGG</sequence>
<dbReference type="EMBL" id="JZWV01000699">
    <property type="protein sequence ID" value="KJY28834.1"/>
    <property type="molecule type" value="Genomic_DNA"/>
</dbReference>
<dbReference type="Proteomes" id="UP000033551">
    <property type="component" value="Unassembled WGS sequence"/>
</dbReference>